<evidence type="ECO:0000256" key="6">
    <source>
        <dbReference type="ARBA" id="ARBA00022801"/>
    </source>
</evidence>
<evidence type="ECO:0000256" key="4">
    <source>
        <dbReference type="ARBA" id="ARBA00011881"/>
    </source>
</evidence>
<keyword evidence="10" id="KW-1185">Reference proteome</keyword>
<dbReference type="GO" id="GO:0006144">
    <property type="term" value="P:purine nucleobase metabolic process"/>
    <property type="evidence" value="ECO:0007669"/>
    <property type="project" value="UniProtKB-KW"/>
</dbReference>
<feature type="domain" description="Transthyretin/hydroxyisourate hydrolase" evidence="8">
    <location>
        <begin position="28"/>
        <end position="139"/>
    </location>
</feature>
<evidence type="ECO:0000313" key="10">
    <source>
        <dbReference type="Proteomes" id="UP000752012"/>
    </source>
</evidence>
<evidence type="ECO:0000259" key="8">
    <source>
        <dbReference type="Pfam" id="PF00576"/>
    </source>
</evidence>
<dbReference type="InterPro" id="IPR014306">
    <property type="entry name" value="Hydroxyisourate_hydrolase"/>
</dbReference>
<gene>
    <name evidence="9" type="primary">uraH</name>
    <name evidence="9" type="ORF">HCN83_00885</name>
</gene>
<comment type="function">
    <text evidence="2">Catalyzes the hydrolysis of 5-hydroxyisourate (HIU) to 2-oxo-4-hydroxy-4-carboxy-5-ureidoimidazoline (OHCU).</text>
</comment>
<comment type="subunit">
    <text evidence="4 7">Homotetramer.</text>
</comment>
<dbReference type="SUPFAM" id="SSF49472">
    <property type="entry name" value="Transthyretin (synonym: prealbumin)"/>
    <property type="match status" value="1"/>
</dbReference>
<dbReference type="EC" id="3.5.2.17" evidence="7"/>
<keyword evidence="5 7" id="KW-0659">Purine metabolism</keyword>
<dbReference type="PANTHER" id="PTHR10395">
    <property type="entry name" value="URICASE AND TRANSTHYRETIN-RELATED"/>
    <property type="match status" value="1"/>
</dbReference>
<keyword evidence="6 7" id="KW-0378">Hydrolase</keyword>
<evidence type="ECO:0000256" key="7">
    <source>
        <dbReference type="RuleBase" id="RU361270"/>
    </source>
</evidence>
<dbReference type="PROSITE" id="PS51257">
    <property type="entry name" value="PROKAR_LIPOPROTEIN"/>
    <property type="match status" value="1"/>
</dbReference>
<organism evidence="9 10">
    <name type="scientific">Alkalicoccus luteus</name>
    <dbReference type="NCBI Taxonomy" id="1237094"/>
    <lineage>
        <taxon>Bacteria</taxon>
        <taxon>Bacillati</taxon>
        <taxon>Bacillota</taxon>
        <taxon>Bacilli</taxon>
        <taxon>Bacillales</taxon>
        <taxon>Bacillaceae</taxon>
        <taxon>Alkalicoccus</taxon>
    </lineage>
</organism>
<dbReference type="InterPro" id="IPR023416">
    <property type="entry name" value="Transthyretin/HIU_hydrolase_d"/>
</dbReference>
<evidence type="ECO:0000313" key="9">
    <source>
        <dbReference type="EMBL" id="NJP36142.1"/>
    </source>
</evidence>
<dbReference type="RefSeq" id="WP_168004418.1">
    <property type="nucleotide sequence ID" value="NZ_JAATHJ010000001.1"/>
</dbReference>
<dbReference type="EMBL" id="JAATHJ010000001">
    <property type="protein sequence ID" value="NJP36142.1"/>
    <property type="molecule type" value="Genomic_DNA"/>
</dbReference>
<comment type="caution">
    <text evidence="9">The sequence shown here is derived from an EMBL/GenBank/DDBJ whole genome shotgun (WGS) entry which is preliminary data.</text>
</comment>
<evidence type="ECO:0000256" key="5">
    <source>
        <dbReference type="ARBA" id="ARBA00022631"/>
    </source>
</evidence>
<dbReference type="AlphaFoldDB" id="A0A969TTL4"/>
<accession>A0A969TTL4</accession>
<evidence type="ECO:0000256" key="2">
    <source>
        <dbReference type="ARBA" id="ARBA00002704"/>
    </source>
</evidence>
<evidence type="ECO:0000256" key="3">
    <source>
        <dbReference type="ARBA" id="ARBA00009850"/>
    </source>
</evidence>
<dbReference type="Pfam" id="PF00576">
    <property type="entry name" value="Transthyretin"/>
    <property type="match status" value="1"/>
</dbReference>
<sequence>MQKPFTGSAGRKADRSFTLQQLAGGCTLTTCVWDTSIGQPAAGLMVELWRYTPERGEYVKLKDGRLDDSGRLLHPLLEGETFQKGKYELLYDVQAYFEERGLLQTDAFYSVIPISFSISRAESCHIPMYISPGGYSTYRTS</sequence>
<dbReference type="NCBIfam" id="TIGR02962">
    <property type="entry name" value="hdxy_isourate"/>
    <property type="match status" value="1"/>
</dbReference>
<name>A0A969TTL4_9BACI</name>
<protein>
    <recommendedName>
        <fullName evidence="7">5-hydroxyisourate hydrolase</fullName>
        <shortName evidence="7">HIU hydrolase</shortName>
        <shortName evidence="7">HIUHase</shortName>
        <ecNumber evidence="7">3.5.2.17</ecNumber>
    </recommendedName>
</protein>
<reference evidence="9 10" key="1">
    <citation type="submission" date="2020-03" db="EMBL/GenBank/DDBJ databases">
        <title>Assessment of the enzymatic potential of alkaline-tolerant lipase obtained from Bacillus luteus H11 (technogenic soil) for the bioremediation of saline soils contaminated with petroleum substances.</title>
        <authorList>
            <person name="Kalwasinska A."/>
        </authorList>
    </citation>
    <scope>NUCLEOTIDE SEQUENCE [LARGE SCALE GENOMIC DNA]</scope>
    <source>
        <strain evidence="9 10">H11</strain>
    </source>
</reference>
<comment type="similarity">
    <text evidence="3 7">Belongs to the transthyretin family. 5-hydroxyisourate hydrolase subfamily.</text>
</comment>
<dbReference type="Proteomes" id="UP000752012">
    <property type="component" value="Unassembled WGS sequence"/>
</dbReference>
<comment type="catalytic activity">
    <reaction evidence="1 7">
        <text>5-hydroxyisourate + H2O = 5-hydroxy-2-oxo-4-ureido-2,5-dihydro-1H-imidazole-5-carboxylate + H(+)</text>
        <dbReference type="Rhea" id="RHEA:23736"/>
        <dbReference type="ChEBI" id="CHEBI:15377"/>
        <dbReference type="ChEBI" id="CHEBI:15378"/>
        <dbReference type="ChEBI" id="CHEBI:18072"/>
        <dbReference type="ChEBI" id="CHEBI:58639"/>
        <dbReference type="EC" id="3.5.2.17"/>
    </reaction>
</comment>
<proteinExistence type="inferred from homology"/>
<dbReference type="GO" id="GO:0033971">
    <property type="term" value="F:hydroxyisourate hydrolase activity"/>
    <property type="evidence" value="ECO:0007669"/>
    <property type="project" value="UniProtKB-EC"/>
</dbReference>
<evidence type="ECO:0000256" key="1">
    <source>
        <dbReference type="ARBA" id="ARBA00001043"/>
    </source>
</evidence>
<dbReference type="PANTHER" id="PTHR10395:SF7">
    <property type="entry name" value="5-HYDROXYISOURATE HYDROLASE"/>
    <property type="match status" value="1"/>
</dbReference>
<dbReference type="InterPro" id="IPR036817">
    <property type="entry name" value="Transthyretin/HIU_hydrolase_sf"/>
</dbReference>
<dbReference type="Gene3D" id="2.60.40.180">
    <property type="entry name" value="Transthyretin/hydroxyisourate hydrolase domain"/>
    <property type="match status" value="1"/>
</dbReference>